<keyword evidence="2" id="KW-0472">Membrane</keyword>
<feature type="transmembrane region" description="Helical" evidence="2">
    <location>
        <begin position="29"/>
        <end position="48"/>
    </location>
</feature>
<keyword evidence="2" id="KW-1133">Transmembrane helix</keyword>
<dbReference type="OrthoDB" id="7815933at2"/>
<name>A0A1I0TC90_9RHOB</name>
<feature type="compositionally biased region" description="Polar residues" evidence="1">
    <location>
        <begin position="445"/>
        <end position="463"/>
    </location>
</feature>
<keyword evidence="2" id="KW-0812">Transmembrane</keyword>
<dbReference type="Proteomes" id="UP000182312">
    <property type="component" value="Unassembled WGS sequence"/>
</dbReference>
<feature type="region of interest" description="Disordered" evidence="1">
    <location>
        <begin position="159"/>
        <end position="180"/>
    </location>
</feature>
<proteinExistence type="predicted"/>
<reference evidence="3 4" key="1">
    <citation type="submission" date="2016-10" db="EMBL/GenBank/DDBJ databases">
        <authorList>
            <person name="de Groot N.N."/>
        </authorList>
    </citation>
    <scope>NUCLEOTIDE SEQUENCE [LARGE SCALE GENOMIC DNA]</scope>
    <source>
        <strain evidence="3 4">CGMCC 1.6117</strain>
    </source>
</reference>
<evidence type="ECO:0000256" key="1">
    <source>
        <dbReference type="SAM" id="MobiDB-lite"/>
    </source>
</evidence>
<evidence type="ECO:0000313" key="4">
    <source>
        <dbReference type="Proteomes" id="UP000182312"/>
    </source>
</evidence>
<feature type="compositionally biased region" description="Acidic residues" evidence="1">
    <location>
        <begin position="611"/>
        <end position="625"/>
    </location>
</feature>
<dbReference type="RefSeq" id="WP_139221633.1">
    <property type="nucleotide sequence ID" value="NZ_FOJO01000006.1"/>
</dbReference>
<dbReference type="EMBL" id="FOJO01000006">
    <property type="protein sequence ID" value="SFA49317.1"/>
    <property type="molecule type" value="Genomic_DNA"/>
</dbReference>
<feature type="region of interest" description="Disordered" evidence="1">
    <location>
        <begin position="605"/>
        <end position="626"/>
    </location>
</feature>
<feature type="compositionally biased region" description="Polar residues" evidence="1">
    <location>
        <begin position="424"/>
        <end position="433"/>
    </location>
</feature>
<protein>
    <submittedName>
        <fullName evidence="3">Uncharacterized protein</fullName>
    </submittedName>
</protein>
<organism evidence="3 4">
    <name type="scientific">Paracoccus halophilus</name>
    <dbReference type="NCBI Taxonomy" id="376733"/>
    <lineage>
        <taxon>Bacteria</taxon>
        <taxon>Pseudomonadati</taxon>
        <taxon>Pseudomonadota</taxon>
        <taxon>Alphaproteobacteria</taxon>
        <taxon>Rhodobacterales</taxon>
        <taxon>Paracoccaceae</taxon>
        <taxon>Paracoccus</taxon>
    </lineage>
</organism>
<evidence type="ECO:0000256" key="2">
    <source>
        <dbReference type="SAM" id="Phobius"/>
    </source>
</evidence>
<accession>A0A1I0TC90</accession>
<sequence length="1064" mass="117178">MLRWKPMSRLPDPLSRAAQEAVQRLGARLADLMAAAYFATTAITGFVWALSPWLVFAALATGMAALVSADARGWLTTQTMRVKAFVAGEEEGPPGFLYLETPQVYTRERLVNDRFNQANWLHAQLARTEKESFTESFARPASATEEIRRLALSLGAGGPVTKAAESESEEADGGQADPRSPEQLLLDRLALFEKVDGYRTALRSELMDVQLDDGHDLDGNTLYRLNFNAVVSPFSDRRSYPGSALFLIRATKPDTNRKDKQLQQDNEELLQQWQREMQAFLTRVLEQKLEDFERQSALLNPTDPKEDLALGWFMRTQLIETFLEYLNAFPGNAEWYLKTCDRNGNENATKQELERLRNCRIDELARLAGFEYRTSEPSPDMDPDKAAGFRRAIELAHLVNLAQWPKSGPGSYNQRCASDRTQAYRDQNNGTDNRISDPGAPKPSGPQQEGAAQTDSSSGQTDETAPVAPSEVKDAGTRASPARTSADAADPNANSSDDEQPATPATTDAIVAQAEDEKQSAAPSTDKLGGIIFRECLVDYKDPYRLRALARLLSVTEDLKNRHQQASAEADKYQFPPIYEETLPKTREAARETIVGLLARFGDVLPKGSPDDESGESGESGESDEEAVKLTLKGLKDEIYVLIAKNGKLSELSPICEALQDKPDPRETAIEYARCRFLYSQAASLRGLLAEFIVARVNGDLKQFYDDTQPALNEFLTVETDGCELNGCSIRVDLKKESSNSEDSSESLAENLVRRLDERTNGLSVYEIAPRSETVIRRASDGEDLSIGLAGPSGRASAGRSRRQQAAYAEAVVLGFGSTPRQEEGKSEPAKEVVFGWTVRPQKAPSGVWSSSYHRLSAVISVPSWWKRLDLDIQACWLGSQAARDHGDILFDNPSRICETVYGKNGPDSETSSGGAGHFKREVRIQLPRSIDEVTARFNFDLVKAPYFDPTWKRANQDVSNSVMAGRPAHIALAGERLWRGTVVTIDGQPADRIIVLPDMKGVIAEFKCVRPPPGSVVSPRATLTVWTAEGRTAPMTIGIDAFEPESGEKPCYWGETRAAGDGG</sequence>
<feature type="region of interest" description="Disordered" evidence="1">
    <location>
        <begin position="424"/>
        <end position="504"/>
    </location>
</feature>
<gene>
    <name evidence="3" type="ORF">SAMN04487972_106174</name>
</gene>
<feature type="compositionally biased region" description="Low complexity" evidence="1">
    <location>
        <begin position="485"/>
        <end position="495"/>
    </location>
</feature>
<dbReference type="AlphaFoldDB" id="A0A1I0TC90"/>
<evidence type="ECO:0000313" key="3">
    <source>
        <dbReference type="EMBL" id="SFA49317.1"/>
    </source>
</evidence>